<evidence type="ECO:0000313" key="4">
    <source>
        <dbReference type="Proteomes" id="UP000219621"/>
    </source>
</evidence>
<dbReference type="AlphaFoldDB" id="A0A286H336"/>
<dbReference type="EMBL" id="OCNJ01000022">
    <property type="protein sequence ID" value="SOE01739.1"/>
    <property type="molecule type" value="Genomic_DNA"/>
</dbReference>
<gene>
    <name evidence="2" type="ORF">SAMN05421508_12233</name>
    <name evidence="3" type="ORF">SAMN05421508_1261</name>
</gene>
<dbReference type="EMBL" id="OCNJ01000026">
    <property type="protein sequence ID" value="SOE01788.1"/>
    <property type="molecule type" value="Genomic_DNA"/>
</dbReference>
<reference evidence="2 4" key="1">
    <citation type="submission" date="2017-09" db="EMBL/GenBank/DDBJ databases">
        <authorList>
            <person name="Ehlers B."/>
            <person name="Leendertz F.H."/>
        </authorList>
    </citation>
    <scope>NUCLEOTIDE SEQUENCE [LARGE SCALE GENOMIC DNA]</scope>
    <source>
        <strain evidence="2 4">USBA 140</strain>
    </source>
</reference>
<evidence type="ECO:0000256" key="1">
    <source>
        <dbReference type="SAM" id="MobiDB-lite"/>
    </source>
</evidence>
<evidence type="ECO:0000313" key="3">
    <source>
        <dbReference type="EMBL" id="SOE01788.1"/>
    </source>
</evidence>
<evidence type="ECO:0000313" key="2">
    <source>
        <dbReference type="EMBL" id="SOE01739.1"/>
    </source>
</evidence>
<sequence length="42" mass="4720">MTLRKSHRRITASAMAGFSPSTGARLETDPRLPSQKKADRRH</sequence>
<feature type="non-terminal residue" evidence="2">
    <location>
        <position position="42"/>
    </location>
</feature>
<dbReference type="Proteomes" id="UP000219621">
    <property type="component" value="Unassembled WGS sequence"/>
</dbReference>
<proteinExistence type="predicted"/>
<feature type="compositionally biased region" description="Basic residues" evidence="1">
    <location>
        <begin position="1"/>
        <end position="10"/>
    </location>
</feature>
<accession>A0A286H336</accession>
<protein>
    <submittedName>
        <fullName evidence="2">Uncharacterized protein</fullName>
    </submittedName>
</protein>
<keyword evidence="4" id="KW-1185">Reference proteome</keyword>
<feature type="region of interest" description="Disordered" evidence="1">
    <location>
        <begin position="1"/>
        <end position="42"/>
    </location>
</feature>
<name>A0A286H336_9PROT</name>
<organism evidence="2 4">
    <name type="scientific">Caenispirillum bisanense</name>
    <dbReference type="NCBI Taxonomy" id="414052"/>
    <lineage>
        <taxon>Bacteria</taxon>
        <taxon>Pseudomonadati</taxon>
        <taxon>Pseudomonadota</taxon>
        <taxon>Alphaproteobacteria</taxon>
        <taxon>Rhodospirillales</taxon>
        <taxon>Novispirillaceae</taxon>
        <taxon>Caenispirillum</taxon>
    </lineage>
</organism>